<dbReference type="Gene3D" id="2.60.40.3500">
    <property type="match status" value="1"/>
</dbReference>
<reference evidence="1" key="1">
    <citation type="journal article" date="2014" name="Front. Microbiol.">
        <title>High frequency of phylogenetically diverse reductive dehalogenase-homologous genes in deep subseafloor sedimentary metagenomes.</title>
        <authorList>
            <person name="Kawai M."/>
            <person name="Futagami T."/>
            <person name="Toyoda A."/>
            <person name="Takaki Y."/>
            <person name="Nishi S."/>
            <person name="Hori S."/>
            <person name="Arai W."/>
            <person name="Tsubouchi T."/>
            <person name="Morono Y."/>
            <person name="Uchiyama I."/>
            <person name="Ito T."/>
            <person name="Fujiyama A."/>
            <person name="Inagaki F."/>
            <person name="Takami H."/>
        </authorList>
    </citation>
    <scope>NUCLEOTIDE SEQUENCE</scope>
    <source>
        <strain evidence="1">Expedition CK06-06</strain>
    </source>
</reference>
<accession>X1HNN0</accession>
<protein>
    <submittedName>
        <fullName evidence="1">Uncharacterized protein</fullName>
    </submittedName>
</protein>
<sequence>MKKKKLIRLLPLLCLIALISGYAVNKESPVNINKIYVQPGKLNTKVILETTAPPSISRTYYSTDLPSTIGIDMERVQSVAEPQTVKDEPLIKDIKVEKTGTDKYRLLIRLEEQVPYRIYSETGRTIIELNRLKKNISGYVLEQEVEEKLSKRAKREILFKEIGVAEGKDRVDVTAKLSEEAIFQVFAVDDPLRLIVDILD</sequence>
<dbReference type="EMBL" id="BARU01033756">
    <property type="protein sequence ID" value="GAH71072.1"/>
    <property type="molecule type" value="Genomic_DNA"/>
</dbReference>
<comment type="caution">
    <text evidence="1">The sequence shown here is derived from an EMBL/GenBank/DDBJ whole genome shotgun (WGS) entry which is preliminary data.</text>
</comment>
<gene>
    <name evidence="1" type="ORF">S03H2_53065</name>
</gene>
<dbReference type="AlphaFoldDB" id="X1HNN0"/>
<feature type="non-terminal residue" evidence="1">
    <location>
        <position position="200"/>
    </location>
</feature>
<name>X1HNN0_9ZZZZ</name>
<evidence type="ECO:0000313" key="1">
    <source>
        <dbReference type="EMBL" id="GAH71072.1"/>
    </source>
</evidence>
<organism evidence="1">
    <name type="scientific">marine sediment metagenome</name>
    <dbReference type="NCBI Taxonomy" id="412755"/>
    <lineage>
        <taxon>unclassified sequences</taxon>
        <taxon>metagenomes</taxon>
        <taxon>ecological metagenomes</taxon>
    </lineage>
</organism>
<proteinExistence type="predicted"/>